<dbReference type="OrthoDB" id="2663213at2"/>
<keyword evidence="2" id="KW-1133">Transmembrane helix</keyword>
<dbReference type="KEGG" id="pprt:ET464_12725"/>
<evidence type="ECO:0000313" key="3">
    <source>
        <dbReference type="EMBL" id="QAY67132.1"/>
    </source>
</evidence>
<feature type="compositionally biased region" description="Low complexity" evidence="1">
    <location>
        <begin position="55"/>
        <end position="64"/>
    </location>
</feature>
<sequence length="64" mass="6980">MDPNWVTVAVLLFGIIVAVYGVYEYLRMFKHKNDESGPKTPPSAEHSASSDDEAAPASPSDKNK</sequence>
<evidence type="ECO:0000256" key="2">
    <source>
        <dbReference type="SAM" id="Phobius"/>
    </source>
</evidence>
<dbReference type="AlphaFoldDB" id="A0A4P6EVR6"/>
<keyword evidence="2" id="KW-0812">Transmembrane</keyword>
<organism evidence="3 4">
    <name type="scientific">Paenibacillus protaetiae</name>
    <dbReference type="NCBI Taxonomy" id="2509456"/>
    <lineage>
        <taxon>Bacteria</taxon>
        <taxon>Bacillati</taxon>
        <taxon>Bacillota</taxon>
        <taxon>Bacilli</taxon>
        <taxon>Bacillales</taxon>
        <taxon>Paenibacillaceae</taxon>
        <taxon>Paenibacillus</taxon>
    </lineage>
</organism>
<dbReference type="Proteomes" id="UP000293568">
    <property type="component" value="Chromosome"/>
</dbReference>
<keyword evidence="4" id="KW-1185">Reference proteome</keyword>
<gene>
    <name evidence="3" type="ORF">ET464_12725</name>
</gene>
<dbReference type="EMBL" id="CP035492">
    <property type="protein sequence ID" value="QAY67132.1"/>
    <property type="molecule type" value="Genomic_DNA"/>
</dbReference>
<protein>
    <submittedName>
        <fullName evidence="3">Uncharacterized protein</fullName>
    </submittedName>
</protein>
<evidence type="ECO:0000256" key="1">
    <source>
        <dbReference type="SAM" id="MobiDB-lite"/>
    </source>
</evidence>
<keyword evidence="2" id="KW-0472">Membrane</keyword>
<feature type="region of interest" description="Disordered" evidence="1">
    <location>
        <begin position="33"/>
        <end position="64"/>
    </location>
</feature>
<evidence type="ECO:0000313" key="4">
    <source>
        <dbReference type="Proteomes" id="UP000293568"/>
    </source>
</evidence>
<accession>A0A4P6EVR6</accession>
<reference evidence="3 4" key="1">
    <citation type="submission" date="2019-01" db="EMBL/GenBank/DDBJ databases">
        <title>Genome sequencing of strain FW100M-2.</title>
        <authorList>
            <person name="Heo J."/>
            <person name="Kim S.-J."/>
            <person name="Kim J.-S."/>
            <person name="Hong S.-B."/>
            <person name="Kwon S.-W."/>
        </authorList>
    </citation>
    <scope>NUCLEOTIDE SEQUENCE [LARGE SCALE GENOMIC DNA]</scope>
    <source>
        <strain evidence="3 4">FW100M-2</strain>
    </source>
</reference>
<name>A0A4P6EVR6_9BACL</name>
<dbReference type="RefSeq" id="WP_129441433.1">
    <property type="nucleotide sequence ID" value="NZ_CP035492.1"/>
</dbReference>
<feature type="transmembrane region" description="Helical" evidence="2">
    <location>
        <begin position="6"/>
        <end position="26"/>
    </location>
</feature>
<proteinExistence type="predicted"/>